<evidence type="ECO:0000259" key="11">
    <source>
        <dbReference type="PROSITE" id="PS50002"/>
    </source>
</evidence>
<feature type="region of interest" description="Disordered" evidence="10">
    <location>
        <begin position="90"/>
        <end position="118"/>
    </location>
</feature>
<dbReference type="GO" id="GO:0016192">
    <property type="term" value="P:vesicle-mediated transport"/>
    <property type="evidence" value="ECO:0007669"/>
    <property type="project" value="UniProtKB-ARBA"/>
</dbReference>
<dbReference type="AlphaFoldDB" id="A0A6P8XVL2"/>
<dbReference type="InterPro" id="IPR001060">
    <property type="entry name" value="FCH_dom"/>
</dbReference>
<feature type="compositionally biased region" description="Polar residues" evidence="10">
    <location>
        <begin position="90"/>
        <end position="99"/>
    </location>
</feature>
<keyword evidence="3" id="KW-0963">Cytoplasm</keyword>
<evidence type="ECO:0000256" key="8">
    <source>
        <dbReference type="PROSITE-ProRule" id="PRU01077"/>
    </source>
</evidence>
<dbReference type="InParanoid" id="A0A6P8XVL2"/>
<evidence type="ECO:0000256" key="3">
    <source>
        <dbReference type="ARBA" id="ARBA00022490"/>
    </source>
</evidence>
<evidence type="ECO:0000256" key="5">
    <source>
        <dbReference type="ARBA" id="ARBA00023054"/>
    </source>
</evidence>
<gene>
    <name evidence="14" type="primary">LOC117639455</name>
</gene>
<organism evidence="14">
    <name type="scientific">Thrips palmi</name>
    <name type="common">Melon thrips</name>
    <dbReference type="NCBI Taxonomy" id="161013"/>
    <lineage>
        <taxon>Eukaryota</taxon>
        <taxon>Metazoa</taxon>
        <taxon>Ecdysozoa</taxon>
        <taxon>Arthropoda</taxon>
        <taxon>Hexapoda</taxon>
        <taxon>Insecta</taxon>
        <taxon>Pterygota</taxon>
        <taxon>Neoptera</taxon>
        <taxon>Paraneoptera</taxon>
        <taxon>Thysanoptera</taxon>
        <taxon>Terebrantia</taxon>
        <taxon>Thripoidea</taxon>
        <taxon>Thripidae</taxon>
        <taxon>Thrips</taxon>
    </lineage>
</organism>
<accession>A0A6P8XVL2</accession>
<evidence type="ECO:0000256" key="9">
    <source>
        <dbReference type="SAM" id="Coils"/>
    </source>
</evidence>
<dbReference type="Gene3D" id="2.30.30.40">
    <property type="entry name" value="SH3 Domains"/>
    <property type="match status" value="1"/>
</dbReference>
<dbReference type="GO" id="GO:0005737">
    <property type="term" value="C:cytoplasm"/>
    <property type="evidence" value="ECO:0007669"/>
    <property type="project" value="TreeGrafter"/>
</dbReference>
<dbReference type="PANTHER" id="PTHR23065:SF7">
    <property type="entry name" value="NOSTRIN, ISOFORM H"/>
    <property type="match status" value="1"/>
</dbReference>
<dbReference type="KEGG" id="tpal:117639455"/>
<keyword evidence="5 8" id="KW-0175">Coiled coil</keyword>
<dbReference type="SUPFAM" id="SSF50044">
    <property type="entry name" value="SH3-domain"/>
    <property type="match status" value="1"/>
</dbReference>
<feature type="compositionally biased region" description="Basic and acidic residues" evidence="10">
    <location>
        <begin position="49"/>
        <end position="61"/>
    </location>
</feature>
<dbReference type="FunFam" id="2.30.30.40:FF:000072">
    <property type="entry name" value="Unconventional Myosin IB"/>
    <property type="match status" value="1"/>
</dbReference>
<dbReference type="InterPro" id="IPR036028">
    <property type="entry name" value="SH3-like_dom_sf"/>
</dbReference>
<dbReference type="SMART" id="SM00326">
    <property type="entry name" value="SH3"/>
    <property type="match status" value="1"/>
</dbReference>
<dbReference type="Proteomes" id="UP000515158">
    <property type="component" value="Unplaced"/>
</dbReference>
<dbReference type="PROSITE" id="PS51741">
    <property type="entry name" value="F_BAR"/>
    <property type="match status" value="1"/>
</dbReference>
<evidence type="ECO:0000256" key="7">
    <source>
        <dbReference type="PROSITE-ProRule" id="PRU00192"/>
    </source>
</evidence>
<dbReference type="CDD" id="cd07658">
    <property type="entry name" value="F-BAR_NOSTRIN"/>
    <property type="match status" value="1"/>
</dbReference>
<dbReference type="InterPro" id="IPR057870">
    <property type="entry name" value="HR1_TOCA"/>
</dbReference>
<dbReference type="InterPro" id="IPR027267">
    <property type="entry name" value="AH/BAR_dom_sf"/>
</dbReference>
<dbReference type="GeneID" id="117639455"/>
<reference evidence="14" key="1">
    <citation type="submission" date="2025-08" db="UniProtKB">
        <authorList>
            <consortium name="RefSeq"/>
        </authorList>
    </citation>
    <scope>IDENTIFICATION</scope>
    <source>
        <tissue evidence="14">Total insect</tissue>
    </source>
</reference>
<dbReference type="GO" id="GO:0005886">
    <property type="term" value="C:plasma membrane"/>
    <property type="evidence" value="ECO:0007669"/>
    <property type="project" value="TreeGrafter"/>
</dbReference>
<keyword evidence="4" id="KW-0597">Phosphoprotein</keyword>
<evidence type="ECO:0000256" key="2">
    <source>
        <dbReference type="ARBA" id="ARBA00022443"/>
    </source>
</evidence>
<keyword evidence="13" id="KW-1185">Reference proteome</keyword>
<dbReference type="Gene3D" id="6.10.140.470">
    <property type="match status" value="1"/>
</dbReference>
<dbReference type="Pfam" id="PF25610">
    <property type="entry name" value="HR1_TOCA"/>
    <property type="match status" value="1"/>
</dbReference>
<dbReference type="GO" id="GO:0043226">
    <property type="term" value="C:organelle"/>
    <property type="evidence" value="ECO:0007669"/>
    <property type="project" value="UniProtKB-ARBA"/>
</dbReference>
<dbReference type="OrthoDB" id="28357at2759"/>
<name>A0A6P8XVL2_THRPL</name>
<feature type="domain" description="F-BAR" evidence="12">
    <location>
        <begin position="116"/>
        <end position="386"/>
    </location>
</feature>
<evidence type="ECO:0000259" key="12">
    <source>
        <dbReference type="PROSITE" id="PS51741"/>
    </source>
</evidence>
<dbReference type="Pfam" id="PF00611">
    <property type="entry name" value="FCH"/>
    <property type="match status" value="1"/>
</dbReference>
<dbReference type="SMART" id="SM00055">
    <property type="entry name" value="FCH"/>
    <property type="match status" value="1"/>
</dbReference>
<dbReference type="PRINTS" id="PR00452">
    <property type="entry name" value="SH3DOMAIN"/>
</dbReference>
<evidence type="ECO:0000256" key="1">
    <source>
        <dbReference type="ARBA" id="ARBA00004245"/>
    </source>
</evidence>
<evidence type="ECO:0000313" key="14">
    <source>
        <dbReference type="RefSeq" id="XP_034231018.1"/>
    </source>
</evidence>
<feature type="region of interest" description="Disordered" evidence="10">
    <location>
        <begin position="537"/>
        <end position="571"/>
    </location>
</feature>
<dbReference type="CTD" id="8673992"/>
<dbReference type="FunCoup" id="A0A6P8XVL2">
    <property type="interactions" value="33"/>
</dbReference>
<dbReference type="InterPro" id="IPR031160">
    <property type="entry name" value="F_BAR_dom"/>
</dbReference>
<dbReference type="Gene3D" id="1.20.1270.60">
    <property type="entry name" value="Arfaptin homology (AH) domain/BAR domain"/>
    <property type="match status" value="1"/>
</dbReference>
<protein>
    <submittedName>
        <fullName evidence="14">Nostrin isoform X1</fullName>
    </submittedName>
</protein>
<keyword evidence="2 7" id="KW-0728">SH3 domain</keyword>
<dbReference type="Pfam" id="PF14604">
    <property type="entry name" value="SH3_9"/>
    <property type="match status" value="1"/>
</dbReference>
<dbReference type="SUPFAM" id="SSF103657">
    <property type="entry name" value="BAR/IMD domain-like"/>
    <property type="match status" value="1"/>
</dbReference>
<evidence type="ECO:0000256" key="4">
    <source>
        <dbReference type="ARBA" id="ARBA00022553"/>
    </source>
</evidence>
<dbReference type="CDD" id="cd11823">
    <property type="entry name" value="SH3_Nostrin"/>
    <property type="match status" value="1"/>
</dbReference>
<feature type="domain" description="SH3" evidence="11">
    <location>
        <begin position="594"/>
        <end position="652"/>
    </location>
</feature>
<dbReference type="InterPro" id="IPR035656">
    <property type="entry name" value="Nostrin_SH3"/>
</dbReference>
<dbReference type="RefSeq" id="XP_034231018.1">
    <property type="nucleotide sequence ID" value="XM_034375127.1"/>
</dbReference>
<proteinExistence type="predicted"/>
<dbReference type="PROSITE" id="PS50002">
    <property type="entry name" value="SH3"/>
    <property type="match status" value="1"/>
</dbReference>
<feature type="region of interest" description="Disordered" evidence="10">
    <location>
        <begin position="1"/>
        <end position="61"/>
    </location>
</feature>
<comment type="subcellular location">
    <subcellularLocation>
        <location evidence="1">Cytoplasm</location>
        <location evidence="1">Cytoskeleton</location>
    </subcellularLocation>
</comment>
<evidence type="ECO:0000313" key="13">
    <source>
        <dbReference type="Proteomes" id="UP000515158"/>
    </source>
</evidence>
<evidence type="ECO:0000256" key="6">
    <source>
        <dbReference type="ARBA" id="ARBA00023212"/>
    </source>
</evidence>
<evidence type="ECO:0000256" key="10">
    <source>
        <dbReference type="SAM" id="MobiDB-lite"/>
    </source>
</evidence>
<feature type="coiled-coil region" evidence="9">
    <location>
        <begin position="285"/>
        <end position="312"/>
    </location>
</feature>
<sequence length="652" mass="73068">MRHVHAQAVGAFDAPPPPPPCARSCDTLAGHDDFDDDDEEVAAATAAAEKAEKSEKADKEEHVGLFKRAISAPTIPRVLVLRRRKDSDEASSASYSTWGRGSRASMARPGSALRRSKYMPEGQNGFEELRRYIKQGGDFCKDLTSILQERAEAEQVYAKSLAKLSSKLLKASKDSVGSVGQAWQRIGTEMECQGEIHRTFAVALSEEVVKPLKQLVDSQHRIRKSVESSVDKTAKSLSEWRQAEAKSKKTSFMCARDNEKLQDAMVEGRQSTRGSSLHLHHAVHNKMSEKDVAKLETKRRKAEDSVKKADVEYYTFCIRAERARLEWETAVLRGSYCLQAIEEERLQNLKELGSMYLRHLKEMGPKMVQSTDRLNEPVQNCDVATDIQTVVSLKGTGQPPSEQLLPDFYAEHVTLGMNRDRRKQALVKVMQLIKQDLERERRSKQGVENLARALQQTPNFGAEDSQQNVTEKLHHMRAMLTYLEAARYKVQSVLAELEGRPNQAHPLSSHIIVHRDRQGLQQSILKVPPWVRKDSLDQMNGDSPDWMDRGAADGNSVQPDSDFDEFSSQGSEKDFNGSLIISECASTTQASNNPSVGTCRALYQYAANLYDELNLNPGDVINIHDKQDDGWWLGELNGTVGIFPATYVEEIK</sequence>
<keyword evidence="6" id="KW-0206">Cytoskeleton</keyword>
<dbReference type="InterPro" id="IPR001452">
    <property type="entry name" value="SH3_domain"/>
</dbReference>
<dbReference type="PANTHER" id="PTHR23065">
    <property type="entry name" value="PROLINE-SERINE-THREONINE PHOSPHATASE INTERACTING PROTEIN 1"/>
    <property type="match status" value="1"/>
</dbReference>